<evidence type="ECO:0000313" key="2">
    <source>
        <dbReference type="Proteomes" id="UP000326396"/>
    </source>
</evidence>
<comment type="caution">
    <text evidence="1">The sequence shown here is derived from an EMBL/GenBank/DDBJ whole genome shotgun (WGS) entry which is preliminary data.</text>
</comment>
<dbReference type="AlphaFoldDB" id="A0A5N6P550"/>
<reference evidence="1 2" key="1">
    <citation type="submission" date="2019-05" db="EMBL/GenBank/DDBJ databases">
        <title>Mikania micrantha, genome provides insights into the molecular mechanism of rapid growth.</title>
        <authorList>
            <person name="Liu B."/>
        </authorList>
    </citation>
    <scope>NUCLEOTIDE SEQUENCE [LARGE SCALE GENOMIC DNA]</scope>
    <source>
        <strain evidence="1">NLD-2019</strain>
        <tissue evidence="1">Leaf</tissue>
    </source>
</reference>
<protein>
    <submittedName>
        <fullName evidence="1">Uncharacterized protein</fullName>
    </submittedName>
</protein>
<gene>
    <name evidence="1" type="ORF">E3N88_14665</name>
</gene>
<keyword evidence="2" id="KW-1185">Reference proteome</keyword>
<sequence length="79" mass="8438">MEPKKMAEANLELLIIAGSRLLPEELQKEEADSEDVHGYGKRTDGGRVAGECLASLVTTLVTSSTNATPTLTFRCASLT</sequence>
<organism evidence="1 2">
    <name type="scientific">Mikania micrantha</name>
    <name type="common">bitter vine</name>
    <dbReference type="NCBI Taxonomy" id="192012"/>
    <lineage>
        <taxon>Eukaryota</taxon>
        <taxon>Viridiplantae</taxon>
        <taxon>Streptophyta</taxon>
        <taxon>Embryophyta</taxon>
        <taxon>Tracheophyta</taxon>
        <taxon>Spermatophyta</taxon>
        <taxon>Magnoliopsida</taxon>
        <taxon>eudicotyledons</taxon>
        <taxon>Gunneridae</taxon>
        <taxon>Pentapetalae</taxon>
        <taxon>asterids</taxon>
        <taxon>campanulids</taxon>
        <taxon>Asterales</taxon>
        <taxon>Asteraceae</taxon>
        <taxon>Asteroideae</taxon>
        <taxon>Heliantheae alliance</taxon>
        <taxon>Eupatorieae</taxon>
        <taxon>Mikania</taxon>
    </lineage>
</organism>
<dbReference type="Proteomes" id="UP000326396">
    <property type="component" value="Linkage Group LG15"/>
</dbReference>
<evidence type="ECO:0000313" key="1">
    <source>
        <dbReference type="EMBL" id="KAD5803305.1"/>
    </source>
</evidence>
<proteinExistence type="predicted"/>
<accession>A0A5N6P550</accession>
<dbReference type="EMBL" id="SZYD01000007">
    <property type="protein sequence ID" value="KAD5803305.1"/>
    <property type="molecule type" value="Genomic_DNA"/>
</dbReference>
<name>A0A5N6P550_9ASTR</name>